<reference evidence="1" key="1">
    <citation type="submission" date="2019-11" db="EMBL/GenBank/DDBJ databases">
        <title>Nori genome reveals adaptations in red seaweeds to the harsh intertidal environment.</title>
        <authorList>
            <person name="Wang D."/>
            <person name="Mao Y."/>
        </authorList>
    </citation>
    <scope>NUCLEOTIDE SEQUENCE</scope>
    <source>
        <tissue evidence="1">Gametophyte</tissue>
    </source>
</reference>
<protein>
    <submittedName>
        <fullName evidence="1">Uncharacterized protein</fullName>
    </submittedName>
</protein>
<proteinExistence type="predicted"/>
<keyword evidence="2" id="KW-1185">Reference proteome</keyword>
<comment type="caution">
    <text evidence="1">The sequence shown here is derived from an EMBL/GenBank/DDBJ whole genome shotgun (WGS) entry which is preliminary data.</text>
</comment>
<organism evidence="1 2">
    <name type="scientific">Pyropia yezoensis</name>
    <name type="common">Susabi-nori</name>
    <name type="synonym">Porphyra yezoensis</name>
    <dbReference type="NCBI Taxonomy" id="2788"/>
    <lineage>
        <taxon>Eukaryota</taxon>
        <taxon>Rhodophyta</taxon>
        <taxon>Bangiophyceae</taxon>
        <taxon>Bangiales</taxon>
        <taxon>Bangiaceae</taxon>
        <taxon>Pyropia</taxon>
    </lineage>
</organism>
<evidence type="ECO:0000313" key="1">
    <source>
        <dbReference type="EMBL" id="KAK1863039.1"/>
    </source>
</evidence>
<gene>
    <name evidence="1" type="ORF">I4F81_005604</name>
</gene>
<sequence>MQTSGAPPAKRLCVPLEDGPAAPTAEADEDVVCLLSDDEDDADEAAAVATTAAPGRVAVVGGAGAGGWGAAGGGGGGAAAFVAGLTTDGGGLAQEARDEGATHGLRGLAPPRPDVKPWLSGGVSGGPGAAACASASAAPGGGDVKPWAPVPAGWDASAGLAGVPALPPPPQQTPDVAAAIAAAAAAAVAPRPSGPPAAAAGGSNRFFSSTLYGDVPEEDEISPVSVSPMRGAGGASGDIQGEVVSVDEEVSFLPPPGSFGEGDVKGASALRLPGAGAGAAGAGESLGTLTYDIPDDDLPVASGGRPPSRGRSSSVGVGTEEDPIDVDELLNEEFAWLPARKHTDRKPGTGAGSSKAAAGAGGGGAAGCGSAIRGTPRARRAPHRELTEEEEEAAMDARIGIPSRRGGRAAVDHRGCAGAGGADQVLLDDEDADAEAEMDRLDMAADGGDGIDSLDFAARGGAAGEFSSDYVKELYGQNNTNADATTEGETPYEMNVSLLRHQKRALAWMINREQASSAGPRGGILADEMGLGKTLSTVALILKERPPPKDDGTLSKLRTLVVAPLSVLQVWKEEFLSRIDRAFMPSVLIYHGSGRTKDPRELAQYDIVITSYSVVSKEAPKEVETVDSDGQPITQKIRGALFKVRWFRVVLDEAQVIKNRRALQARAAYMLPAERRWCLSGTPIQNSVDDIYSLFLFLRYYIVDTYSQWSKVWKKRLNSNHAAVRERTFKRFQVVLGTVLLRRTKSEKVDGVPILVLPPKNIELRALQFSPDERAVYMALENKSRVEFNKFVRAGTVMANLFSVLVLLLRLRQACSHPHLITKDDGFSREELEQAATRIARGASLLSALPEAVQKRLVELLAPDSESDEGKVCPICFDGLGREAIVTSCGHFSCGACNGRWAAESDSCPQCRQSLADTNAKLDLSLIRQEVHAVYEQRKEASTLGAKAAAVAGKGKGKGKGKAPARLQAKGGHSGDIERFDDMVIDALEAGKRKAAARAGESATLAIKTDKAAVDEEEDVEEAPPVKPAATAGAAAGGPDDKAGRKFLLSTKIQALMDELNLLRETKPGEKALVYSQWTGMLDLIEVPLEQDGFRHTRIDGSMRVEDRTEAIDEFKSRSDCTVMLMSLHAAGTGLNLTNANHVFMMDMWWNPAVEAQAVGRCHRIGQTKDVFVYRLYIAASVETEILAIQDKKQEMADGALGVEGVQTLGRQRLTLQDVLALFGRFSGEDASAETAAQRAANHARILAANRAGPAGAIANAAATAAAAAARMAIAPALMPPALMPPIAPAPRRRRRSGVPEDMVAPLQRVRDVQAAERQLALQARREQLLLQQAQQLQQREARQLQHEARQQQQQQQAEQQQQQAEQQLQAVQQQQQQAQLQYEQQQQQQQFAQLPHLEQQRQLAQMQAALNAGGWAPQSLPGVPASAPPGSSGSGAAAAGLAQPYAYHSPPPAAAPAAPAAPPPLPPPLLPVADLNALRAPPPLAAAHSFQALQQMLGQPPRRGGGSGTDPL</sequence>
<evidence type="ECO:0000313" key="2">
    <source>
        <dbReference type="Proteomes" id="UP000798662"/>
    </source>
</evidence>
<dbReference type="EMBL" id="CM020619">
    <property type="protein sequence ID" value="KAK1863039.1"/>
    <property type="molecule type" value="Genomic_DNA"/>
</dbReference>
<dbReference type="Proteomes" id="UP000798662">
    <property type="component" value="Chromosome 2"/>
</dbReference>
<accession>A0ACC3BYP1</accession>
<name>A0ACC3BYP1_PYRYE</name>